<keyword evidence="2" id="KW-1185">Reference proteome</keyword>
<organism evidence="1 2">
    <name type="scientific">Devosia ginsengisoli</name>
    <dbReference type="NCBI Taxonomy" id="400770"/>
    <lineage>
        <taxon>Bacteria</taxon>
        <taxon>Pseudomonadati</taxon>
        <taxon>Pseudomonadota</taxon>
        <taxon>Alphaproteobacteria</taxon>
        <taxon>Hyphomicrobiales</taxon>
        <taxon>Devosiaceae</taxon>
        <taxon>Devosia</taxon>
    </lineage>
</organism>
<proteinExistence type="predicted"/>
<accession>A0A5B8LYI9</accession>
<evidence type="ECO:0000313" key="1">
    <source>
        <dbReference type="EMBL" id="QDZ13397.1"/>
    </source>
</evidence>
<protein>
    <submittedName>
        <fullName evidence="1">Uncharacterized protein</fullName>
    </submittedName>
</protein>
<name>A0A5B8LYI9_9HYPH</name>
<dbReference type="Proteomes" id="UP000315364">
    <property type="component" value="Chromosome"/>
</dbReference>
<dbReference type="KEGG" id="dea:FPZ08_20125"/>
<dbReference type="OrthoDB" id="1030389at2"/>
<sequence length="111" mass="12337">MMRMSTTAIVTRNVDWSDAATSEPYEAGWAETAVIFVRALKPPVGKPGRAHVEISPDGMRWVREGTSFELPAERDAIAFARVSQFGNWLRLACDFDEGSSLRVLVTLHLKS</sequence>
<evidence type="ECO:0000313" key="2">
    <source>
        <dbReference type="Proteomes" id="UP000315364"/>
    </source>
</evidence>
<dbReference type="EMBL" id="CP042304">
    <property type="protein sequence ID" value="QDZ13397.1"/>
    <property type="molecule type" value="Genomic_DNA"/>
</dbReference>
<reference evidence="1 2" key="1">
    <citation type="submission" date="2019-07" db="EMBL/GenBank/DDBJ databases">
        <title>Full genome sequence of Devosia sp. Gsoil 520.</title>
        <authorList>
            <person name="Im W.-T."/>
        </authorList>
    </citation>
    <scope>NUCLEOTIDE SEQUENCE [LARGE SCALE GENOMIC DNA]</scope>
    <source>
        <strain evidence="1 2">Gsoil 520</strain>
    </source>
</reference>
<dbReference type="AlphaFoldDB" id="A0A5B8LYI9"/>
<gene>
    <name evidence="1" type="ORF">FPZ08_20125</name>
</gene>